<reference evidence="2 3" key="1">
    <citation type="submission" date="2019-12" db="EMBL/GenBank/DDBJ databases">
        <title>Novel species isolated from a subtropical stream in China.</title>
        <authorList>
            <person name="Lu H."/>
        </authorList>
    </citation>
    <scope>NUCLEOTIDE SEQUENCE [LARGE SCALE GENOMIC DNA]</scope>
    <source>
        <strain evidence="2 3">CY13W</strain>
    </source>
</reference>
<gene>
    <name evidence="2" type="ORF">GTP27_22995</name>
</gene>
<protein>
    <submittedName>
        <fullName evidence="2">Uncharacterized protein</fullName>
    </submittedName>
</protein>
<sequence>MAIIVLFFFILTMYLVFRFARRQGHSYFLSFGLGIPAFMLVVYLCQLFFSSFELREESLAYSLPDPVAAVPSTAPIVEVDDGILSAKQLFLEYQENEVAADLKYRDKRFKIKGIVHKIRKGVLGGILVDIATVDKEDDLIAPFEKEFEDFVSKLSRGDKVILECTGQGFFLGKPSLNDCRPE</sequence>
<dbReference type="RefSeq" id="WP_161041415.1">
    <property type="nucleotide sequence ID" value="NZ_WWCM01000038.1"/>
</dbReference>
<evidence type="ECO:0000313" key="2">
    <source>
        <dbReference type="EMBL" id="MYM42168.1"/>
    </source>
</evidence>
<name>A0ABW9VSW5_9BURK</name>
<dbReference type="Pfam" id="PF12869">
    <property type="entry name" value="tRNA_anti-like"/>
    <property type="match status" value="1"/>
</dbReference>
<dbReference type="InterPro" id="IPR024422">
    <property type="entry name" value="Protein_unknown_function_OB"/>
</dbReference>
<dbReference type="EMBL" id="WWCM01000038">
    <property type="protein sequence ID" value="MYM42168.1"/>
    <property type="molecule type" value="Genomic_DNA"/>
</dbReference>
<evidence type="ECO:0000313" key="3">
    <source>
        <dbReference type="Proteomes" id="UP000478090"/>
    </source>
</evidence>
<keyword evidence="1" id="KW-0472">Membrane</keyword>
<accession>A0ABW9VSW5</accession>
<keyword evidence="1" id="KW-1133">Transmembrane helix</keyword>
<keyword evidence="3" id="KW-1185">Reference proteome</keyword>
<organism evidence="2 3">
    <name type="scientific">Duganella qianjiadongensis</name>
    <dbReference type="NCBI Taxonomy" id="2692176"/>
    <lineage>
        <taxon>Bacteria</taxon>
        <taxon>Pseudomonadati</taxon>
        <taxon>Pseudomonadota</taxon>
        <taxon>Betaproteobacteria</taxon>
        <taxon>Burkholderiales</taxon>
        <taxon>Oxalobacteraceae</taxon>
        <taxon>Telluria group</taxon>
        <taxon>Duganella</taxon>
    </lineage>
</organism>
<evidence type="ECO:0000256" key="1">
    <source>
        <dbReference type="SAM" id="Phobius"/>
    </source>
</evidence>
<dbReference type="Proteomes" id="UP000478090">
    <property type="component" value="Unassembled WGS sequence"/>
</dbReference>
<keyword evidence="1" id="KW-0812">Transmembrane</keyword>
<proteinExistence type="predicted"/>
<comment type="caution">
    <text evidence="2">The sequence shown here is derived from an EMBL/GenBank/DDBJ whole genome shotgun (WGS) entry which is preliminary data.</text>
</comment>
<feature type="transmembrane region" description="Helical" evidence="1">
    <location>
        <begin position="28"/>
        <end position="49"/>
    </location>
</feature>